<dbReference type="Pfam" id="PF01575">
    <property type="entry name" value="MaoC_dehydratas"/>
    <property type="match status" value="1"/>
</dbReference>
<dbReference type="Proteomes" id="UP000270471">
    <property type="component" value="Unassembled WGS sequence"/>
</dbReference>
<dbReference type="OrthoDB" id="9800237at2"/>
<proteinExistence type="inferred from homology"/>
<dbReference type="EMBL" id="PENI01000014">
    <property type="protein sequence ID" value="RMB83757.1"/>
    <property type="molecule type" value="Genomic_DNA"/>
</dbReference>
<organism evidence="3 4">
    <name type="scientific">Streptomyces shenzhenensis</name>
    <dbReference type="NCBI Taxonomy" id="943815"/>
    <lineage>
        <taxon>Bacteria</taxon>
        <taxon>Bacillati</taxon>
        <taxon>Actinomycetota</taxon>
        <taxon>Actinomycetes</taxon>
        <taxon>Kitasatosporales</taxon>
        <taxon>Streptomycetaceae</taxon>
        <taxon>Streptomyces</taxon>
    </lineage>
</organism>
<evidence type="ECO:0000259" key="2">
    <source>
        <dbReference type="Pfam" id="PF01575"/>
    </source>
</evidence>
<evidence type="ECO:0000313" key="4">
    <source>
        <dbReference type="Proteomes" id="UP000270471"/>
    </source>
</evidence>
<reference evidence="3 4" key="1">
    <citation type="submission" date="2017-11" db="EMBL/GenBank/DDBJ databases">
        <title>Draft genome of actinobacteria isolated from guarana (Paullinia cupana (Mart.) Ducke.</title>
        <authorList>
            <person name="Siqueira K.A."/>
            <person name="Liotti R.G."/>
            <person name="Mendes T.A.O."/>
            <person name="Soares M.A."/>
        </authorList>
    </citation>
    <scope>NUCLEOTIDE SEQUENCE [LARGE SCALE GENOMIC DNA]</scope>
    <source>
        <strain evidence="3 4">193</strain>
    </source>
</reference>
<protein>
    <recommendedName>
        <fullName evidence="2">MaoC-like domain-containing protein</fullName>
    </recommendedName>
</protein>
<keyword evidence="4" id="KW-1185">Reference proteome</keyword>
<sequence>MFSVGQEVAAGPRSSSFPEWNRFAAVNDEFVPIHMDDDAGRAAGYPGAIIMGRLQWSYVHRLLREWLPPEGRIEAVALRFRAPTLRNALFDVKARVLAVRSGNERVFADLEVWVENGDGVVSAPGTATVSVPAQR</sequence>
<dbReference type="InterPro" id="IPR029069">
    <property type="entry name" value="HotDog_dom_sf"/>
</dbReference>
<accession>A0A3M0I3G8</accession>
<evidence type="ECO:0000313" key="3">
    <source>
        <dbReference type="EMBL" id="RMB83757.1"/>
    </source>
</evidence>
<dbReference type="RefSeq" id="WP_121891383.1">
    <property type="nucleotide sequence ID" value="NZ_PENI01000014.1"/>
</dbReference>
<comment type="caution">
    <text evidence="3">The sequence shown here is derived from an EMBL/GenBank/DDBJ whole genome shotgun (WGS) entry which is preliminary data.</text>
</comment>
<dbReference type="InterPro" id="IPR002539">
    <property type="entry name" value="MaoC-like_dom"/>
</dbReference>
<dbReference type="AlphaFoldDB" id="A0A3M0I3G8"/>
<evidence type="ECO:0000256" key="1">
    <source>
        <dbReference type="ARBA" id="ARBA00005254"/>
    </source>
</evidence>
<feature type="domain" description="MaoC-like" evidence="2">
    <location>
        <begin position="19"/>
        <end position="105"/>
    </location>
</feature>
<name>A0A3M0I3G8_9ACTN</name>
<gene>
    <name evidence="3" type="ORF">CTZ28_21795</name>
</gene>
<dbReference type="SUPFAM" id="SSF54637">
    <property type="entry name" value="Thioesterase/thiol ester dehydrase-isomerase"/>
    <property type="match status" value="1"/>
</dbReference>
<dbReference type="Gene3D" id="3.10.129.10">
    <property type="entry name" value="Hotdog Thioesterase"/>
    <property type="match status" value="1"/>
</dbReference>
<comment type="similarity">
    <text evidence="1">Belongs to the enoyl-CoA hydratase/isomerase family.</text>
</comment>